<dbReference type="InterPro" id="IPR036597">
    <property type="entry name" value="Fido-like_dom_sf"/>
</dbReference>
<organism evidence="2 3">
    <name type="scientific">Alishewanella maricola</name>
    <dbReference type="NCBI Taxonomy" id="2795740"/>
    <lineage>
        <taxon>Bacteria</taxon>
        <taxon>Pseudomonadati</taxon>
        <taxon>Pseudomonadota</taxon>
        <taxon>Gammaproteobacteria</taxon>
        <taxon>Alteromonadales</taxon>
        <taxon>Alteromonadaceae</taxon>
        <taxon>Alishewanella</taxon>
    </lineage>
</organism>
<dbReference type="InterPro" id="IPR040198">
    <property type="entry name" value="Fido_containing"/>
</dbReference>
<evidence type="ECO:0000313" key="3">
    <source>
        <dbReference type="Proteomes" id="UP000633814"/>
    </source>
</evidence>
<feature type="domain" description="Fido" evidence="1">
    <location>
        <begin position="238"/>
        <end position="390"/>
    </location>
</feature>
<dbReference type="Gene3D" id="1.10.3290.10">
    <property type="entry name" value="Fido-like domain"/>
    <property type="match status" value="1"/>
</dbReference>
<accession>A0ABS8C8Q5</accession>
<dbReference type="Pfam" id="PF02661">
    <property type="entry name" value="Fic"/>
    <property type="match status" value="1"/>
</dbReference>
<dbReference type="EMBL" id="JAEINI020000020">
    <property type="protein sequence ID" value="MCB5228335.1"/>
    <property type="molecule type" value="Genomic_DNA"/>
</dbReference>
<dbReference type="PANTHER" id="PTHR13504:SF38">
    <property type="entry name" value="FIDO DOMAIN-CONTAINING PROTEIN"/>
    <property type="match status" value="1"/>
</dbReference>
<evidence type="ECO:0000259" key="1">
    <source>
        <dbReference type="PROSITE" id="PS51459"/>
    </source>
</evidence>
<proteinExistence type="predicted"/>
<dbReference type="Proteomes" id="UP000633814">
    <property type="component" value="Unassembled WGS sequence"/>
</dbReference>
<sequence length="517" mass="59638">MSPIGYTYLNQLYKLLLPKLNVEVFADKSVSADSIVDFGSSKRRVIPATRKITDSPYEHMCAAIKYQGIRLHFFAAIFKVIDVNEFADFIRASPQSKYNRVLWFLFEWLTDEELPIPALTSGNYITLFDDAFYYTLKDGIRHKRMRVINNAIGNRDYCPTVRKTKQIQKIAGIDVYETAYTKMQSLGDVLSTDILGRSINYLYTKETKSSTEIENERPDKQRMQRFLNAVKNVGLFELNKGKLIDIQNQIVEERVRANDYRMDEIYVGSTIQRYNIVDEDVHYIGPLAKHVPGMMAGLLATHENLMLDRSMPALIHACIISFGEVYIHPFIDGNGRLHRYLIHDVMKQREAKHKFIIPVSASILRNPEKYDQVLESISRPILSMLDYSFSDDSKIVINNDIEYMYRYPDFTEHVKFVYDMMETAVSSELIEEVCLIICFDTLKDHINSTFDISNKNIDVLISLLLSNGGTLSKSKQSYVQQFIELKHLPGIETVAKAIIEKIMSQFSVNIPELMNRK</sequence>
<gene>
    <name evidence="2" type="ORF">JAO78_016135</name>
</gene>
<protein>
    <submittedName>
        <fullName evidence="2">Fic family protein</fullName>
    </submittedName>
</protein>
<reference evidence="2 3" key="1">
    <citation type="submission" date="2021-10" db="EMBL/GenBank/DDBJ databases">
        <title>Alishewanella koreense sp. nov. isolated from seawater of southwestern coast in South Korea and the proposal for the reclassification of Rheinheimera perlucida and Rheinheimera tuosuensis as Arsukibacterium perlucida and Arsukibacterium tuosuensis.</title>
        <authorList>
            <person name="Kim K.H."/>
            <person name="Ruan W."/>
            <person name="Kim K.R."/>
            <person name="Baek J.H."/>
            <person name="Jeon C.O."/>
        </authorList>
    </citation>
    <scope>NUCLEOTIDE SEQUENCE [LARGE SCALE GENOMIC DNA]</scope>
    <source>
        <strain evidence="2 3">16-MA</strain>
    </source>
</reference>
<dbReference type="PANTHER" id="PTHR13504">
    <property type="entry name" value="FIDO DOMAIN-CONTAINING PROTEIN DDB_G0283145"/>
    <property type="match status" value="1"/>
</dbReference>
<dbReference type="SUPFAM" id="SSF140931">
    <property type="entry name" value="Fic-like"/>
    <property type="match status" value="1"/>
</dbReference>
<comment type="caution">
    <text evidence="2">The sequence shown here is derived from an EMBL/GenBank/DDBJ whole genome shotgun (WGS) entry which is preliminary data.</text>
</comment>
<name>A0ABS8C8Q5_9ALTE</name>
<dbReference type="PROSITE" id="PS51459">
    <property type="entry name" value="FIDO"/>
    <property type="match status" value="1"/>
</dbReference>
<keyword evidence="3" id="KW-1185">Reference proteome</keyword>
<dbReference type="InterPro" id="IPR003812">
    <property type="entry name" value="Fido"/>
</dbReference>
<evidence type="ECO:0000313" key="2">
    <source>
        <dbReference type="EMBL" id="MCB5228335.1"/>
    </source>
</evidence>
<dbReference type="RefSeq" id="WP_226752391.1">
    <property type="nucleotide sequence ID" value="NZ_JAEINI020000020.1"/>
</dbReference>